<evidence type="ECO:0000313" key="1">
    <source>
        <dbReference type="EMBL" id="QLH51692.1"/>
    </source>
</evidence>
<dbReference type="AlphaFoldDB" id="A0A7D5NCW7"/>
<proteinExistence type="predicted"/>
<name>A0A7D5NCW7_9PROT</name>
<protein>
    <submittedName>
        <fullName evidence="1">Uncharacterized protein</fullName>
    </submittedName>
</protein>
<organism evidence="1 2">
    <name type="scientific">Candidatus Accumulibacter cognatus</name>
    <dbReference type="NCBI Taxonomy" id="2954383"/>
    <lineage>
        <taxon>Bacteria</taxon>
        <taxon>Pseudomonadati</taxon>
        <taxon>Pseudomonadota</taxon>
        <taxon>Betaproteobacteria</taxon>
        <taxon>Candidatus Accumulibacter</taxon>
    </lineage>
</organism>
<dbReference type="EMBL" id="CP058708">
    <property type="protein sequence ID" value="QLH51692.1"/>
    <property type="molecule type" value="Genomic_DNA"/>
</dbReference>
<gene>
    <name evidence="1" type="ORF">HWD57_19245</name>
</gene>
<evidence type="ECO:0000313" key="2">
    <source>
        <dbReference type="Proteomes" id="UP000509684"/>
    </source>
</evidence>
<dbReference type="KEGG" id="acog:HWD57_19245"/>
<reference evidence="1 2" key="1">
    <citation type="journal article" date="2019" name="Microbiome">
        <title>Annotated bacterial chromosomes from frame-shift-corrected long-read metagenomic data.</title>
        <authorList>
            <person name="Arumugam K."/>
            <person name="Bagci C."/>
            <person name="Bessarab I."/>
            <person name="Beier S."/>
            <person name="Buchfink B."/>
            <person name="Gorska A."/>
            <person name="Qiu G."/>
            <person name="Huson D.H."/>
            <person name="Williams R.B.H."/>
        </authorList>
    </citation>
    <scope>NUCLEOTIDE SEQUENCE [LARGE SCALE GENOMIC DNA]</scope>
    <source>
        <strain evidence="1">SSA1</strain>
    </source>
</reference>
<sequence>MVEFVGRGSAWKNRIGRVVQHGAATDRLRRPLSTSTLGVSIVTTRYFYDIPVYRLPEERYYRERDEYIDGVLFPKDSPYSQAEREREVADPNCNIAIRDHLQRSYGGCWTFNEIIGYIRLHFLGPQVRGEYFAVRKKRIVRSRTKVLEYHTWKLAPEVEIPYPYTSEGIYGAVLEYLADCRKELPGRYIDTELFEVIGKHIEWVGLMESQ</sequence>
<accession>A0A7D5NCW7</accession>
<dbReference type="Proteomes" id="UP000509684">
    <property type="component" value="Chromosome"/>
</dbReference>